<comment type="caution">
    <text evidence="2">The sequence shown here is derived from an EMBL/GenBank/DDBJ whole genome shotgun (WGS) entry which is preliminary data.</text>
</comment>
<evidence type="ECO:0000313" key="4">
    <source>
        <dbReference type="Proteomes" id="UP000241566"/>
    </source>
</evidence>
<reference evidence="2 3" key="1">
    <citation type="submission" date="2018-03" db="EMBL/GenBank/DDBJ databases">
        <title>Whole genome sequencing of Histamine producing bacteria.</title>
        <authorList>
            <person name="Butler K."/>
        </authorList>
    </citation>
    <scope>NUCLEOTIDE SEQUENCE [LARGE SCALE GENOMIC DNA]</scope>
    <source>
        <strain evidence="1 4">ATCC 25521</strain>
        <strain evidence="2 3">ATCC 33979</strain>
    </source>
</reference>
<dbReference type="Proteomes" id="UP000241566">
    <property type="component" value="Unassembled WGS sequence"/>
</dbReference>
<dbReference type="RefSeq" id="WP_008989109.1">
    <property type="nucleotide sequence ID" value="NZ_CP131599.1"/>
</dbReference>
<protein>
    <submittedName>
        <fullName evidence="2">Uncharacterized protein</fullName>
    </submittedName>
</protein>
<dbReference type="EMBL" id="PYOI01000006">
    <property type="protein sequence ID" value="PSV85461.1"/>
    <property type="molecule type" value="Genomic_DNA"/>
</dbReference>
<evidence type="ECO:0000313" key="3">
    <source>
        <dbReference type="Proteomes" id="UP000240410"/>
    </source>
</evidence>
<dbReference type="GeneID" id="99743201"/>
<dbReference type="Proteomes" id="UP000240410">
    <property type="component" value="Unassembled WGS sequence"/>
</dbReference>
<sequence>MNNQDRIEDIEHKISIAYQEGHFEQARALEKQLKKLRGHHNLYDQNDPYSLEGRFYYDEND</sequence>
<organism evidence="2 3">
    <name type="scientific">Photobacterium leiognathi</name>
    <dbReference type="NCBI Taxonomy" id="553611"/>
    <lineage>
        <taxon>Bacteria</taxon>
        <taxon>Pseudomonadati</taxon>
        <taxon>Pseudomonadota</taxon>
        <taxon>Gammaproteobacteria</taxon>
        <taxon>Vibrionales</taxon>
        <taxon>Vibrionaceae</taxon>
        <taxon>Photobacterium</taxon>
    </lineage>
</organism>
<dbReference type="AlphaFoldDB" id="A0A0D8M596"/>
<accession>A0A0D8M596</accession>
<evidence type="ECO:0000313" key="2">
    <source>
        <dbReference type="EMBL" id="PSV92321.1"/>
    </source>
</evidence>
<name>A0A0D8M596_PHOLE</name>
<dbReference type="OrthoDB" id="5824496at2"/>
<evidence type="ECO:0000313" key="1">
    <source>
        <dbReference type="EMBL" id="PSV85461.1"/>
    </source>
</evidence>
<keyword evidence="4" id="KW-1185">Reference proteome</keyword>
<gene>
    <name evidence="2" type="ORF">CTM89_05130</name>
    <name evidence="1" type="ORF">CTM94_06410</name>
</gene>
<dbReference type="EMBL" id="PYOJ01000004">
    <property type="protein sequence ID" value="PSV92321.1"/>
    <property type="molecule type" value="Genomic_DNA"/>
</dbReference>
<proteinExistence type="predicted"/>